<dbReference type="InterPro" id="IPR003838">
    <property type="entry name" value="ABC3_permease_C"/>
</dbReference>
<dbReference type="AlphaFoldDB" id="A0A7W1X956"/>
<dbReference type="GO" id="GO:0005886">
    <property type="term" value="C:plasma membrane"/>
    <property type="evidence" value="ECO:0007669"/>
    <property type="project" value="UniProtKB-SubCell"/>
</dbReference>
<dbReference type="PANTHER" id="PTHR30572:SF4">
    <property type="entry name" value="ABC TRANSPORTER PERMEASE YTRF"/>
    <property type="match status" value="1"/>
</dbReference>
<keyword evidence="2" id="KW-1003">Cell membrane</keyword>
<keyword evidence="11" id="KW-1185">Reference proteome</keyword>
<gene>
    <name evidence="10" type="ORF">H1164_05730</name>
</gene>
<dbReference type="InterPro" id="IPR025857">
    <property type="entry name" value="MacB_PCD"/>
</dbReference>
<comment type="similarity">
    <text evidence="6">Belongs to the ABC-4 integral membrane protein family.</text>
</comment>
<feature type="domain" description="MacB-like periplasmic core" evidence="9">
    <location>
        <begin position="21"/>
        <end position="238"/>
    </location>
</feature>
<keyword evidence="4 7" id="KW-1133">Transmembrane helix</keyword>
<protein>
    <submittedName>
        <fullName evidence="10">ABC transporter permease</fullName>
    </submittedName>
</protein>
<comment type="subcellular location">
    <subcellularLocation>
        <location evidence="1">Cell membrane</location>
        <topology evidence="1">Multi-pass membrane protein</topology>
    </subcellularLocation>
</comment>
<accession>A0A7W1X956</accession>
<feature type="transmembrane region" description="Helical" evidence="7">
    <location>
        <begin position="358"/>
        <end position="380"/>
    </location>
</feature>
<evidence type="ECO:0000256" key="4">
    <source>
        <dbReference type="ARBA" id="ARBA00022989"/>
    </source>
</evidence>
<comment type="caution">
    <text evidence="10">The sequence shown here is derived from an EMBL/GenBank/DDBJ whole genome shotgun (WGS) entry which is preliminary data.</text>
</comment>
<evidence type="ECO:0000256" key="1">
    <source>
        <dbReference type="ARBA" id="ARBA00004651"/>
    </source>
</evidence>
<evidence type="ECO:0000259" key="8">
    <source>
        <dbReference type="Pfam" id="PF02687"/>
    </source>
</evidence>
<feature type="transmembrane region" description="Helical" evidence="7">
    <location>
        <begin position="21"/>
        <end position="42"/>
    </location>
</feature>
<dbReference type="Proteomes" id="UP000530514">
    <property type="component" value="Unassembled WGS sequence"/>
</dbReference>
<organism evidence="10 11">
    <name type="scientific">Thermoactinomyces daqus</name>
    <dbReference type="NCBI Taxonomy" id="1329516"/>
    <lineage>
        <taxon>Bacteria</taxon>
        <taxon>Bacillati</taxon>
        <taxon>Bacillota</taxon>
        <taxon>Bacilli</taxon>
        <taxon>Bacillales</taxon>
        <taxon>Thermoactinomycetaceae</taxon>
        <taxon>Thermoactinomyces</taxon>
    </lineage>
</organism>
<feature type="transmembrane region" description="Helical" evidence="7">
    <location>
        <begin position="270"/>
        <end position="298"/>
    </location>
</feature>
<dbReference type="RefSeq" id="WP_033100652.1">
    <property type="nucleotide sequence ID" value="NZ_JACEIP010000006.1"/>
</dbReference>
<dbReference type="Pfam" id="PF02687">
    <property type="entry name" value="FtsX"/>
    <property type="match status" value="1"/>
</dbReference>
<evidence type="ECO:0000256" key="5">
    <source>
        <dbReference type="ARBA" id="ARBA00023136"/>
    </source>
</evidence>
<dbReference type="PANTHER" id="PTHR30572">
    <property type="entry name" value="MEMBRANE COMPONENT OF TRANSPORTER-RELATED"/>
    <property type="match status" value="1"/>
</dbReference>
<keyword evidence="3 7" id="KW-0812">Transmembrane</keyword>
<keyword evidence="5 7" id="KW-0472">Membrane</keyword>
<feature type="transmembrane region" description="Helical" evidence="7">
    <location>
        <begin position="319"/>
        <end position="346"/>
    </location>
</feature>
<sequence length="397" mass="42983">MKLAEHFRMALDSILAHKLRSVLTMLGIIIGVASVMIIVSIGQGGTDQLTEQFAGSKNTINLVPKRDQSYLDLPGDEQIFTQGDIEELKRIPEVRQVLSYSYDTATIRYRDHKVDGAIVFGINRNSHLISNGAKVDKGRLFYESDFNSSSGGVILSDVVARKLFPSQSALGQIVRIKGQPLKVIGVLDKAEGIQGLLQTPEVYLPAQTWRVVFGKLKIDQVTLQVSQADQMERAGKEAVNILNRNHNKTDGYEVQNLEQLTQGITQIARIMTIVIGSIGGISLLVGGIGVMNIMLVSVTERTREIGIRKALGASRNNILMQFLVESITLSLIGGAIGILLGAAVAGGMEAIGLWPASVSLPVAIGGLLFSMVFGIVFGILPANKAARLHPIECLRYE</sequence>
<evidence type="ECO:0000256" key="7">
    <source>
        <dbReference type="SAM" id="Phobius"/>
    </source>
</evidence>
<dbReference type="OrthoDB" id="9770036at2"/>
<evidence type="ECO:0000259" key="9">
    <source>
        <dbReference type="Pfam" id="PF12704"/>
    </source>
</evidence>
<evidence type="ECO:0000313" key="11">
    <source>
        <dbReference type="Proteomes" id="UP000530514"/>
    </source>
</evidence>
<evidence type="ECO:0000256" key="2">
    <source>
        <dbReference type="ARBA" id="ARBA00022475"/>
    </source>
</evidence>
<evidence type="ECO:0000313" key="10">
    <source>
        <dbReference type="EMBL" id="MBA4542402.1"/>
    </source>
</evidence>
<dbReference type="InterPro" id="IPR050250">
    <property type="entry name" value="Macrolide_Exporter_MacB"/>
</dbReference>
<dbReference type="EMBL" id="JACEIP010000006">
    <property type="protein sequence ID" value="MBA4542402.1"/>
    <property type="molecule type" value="Genomic_DNA"/>
</dbReference>
<proteinExistence type="inferred from homology"/>
<reference evidence="10 11" key="1">
    <citation type="submission" date="2020-07" db="EMBL/GenBank/DDBJ databases">
        <authorList>
            <person name="Feng H."/>
        </authorList>
    </citation>
    <scope>NUCLEOTIDE SEQUENCE [LARGE SCALE GENOMIC DNA]</scope>
    <source>
        <strain evidence="11">s-11</strain>
    </source>
</reference>
<dbReference type="Pfam" id="PF12704">
    <property type="entry name" value="MacB_PCD"/>
    <property type="match status" value="1"/>
</dbReference>
<feature type="domain" description="ABC3 transporter permease C-terminal" evidence="8">
    <location>
        <begin position="277"/>
        <end position="390"/>
    </location>
</feature>
<evidence type="ECO:0000256" key="3">
    <source>
        <dbReference type="ARBA" id="ARBA00022692"/>
    </source>
</evidence>
<name>A0A7W1X956_9BACL</name>
<evidence type="ECO:0000256" key="6">
    <source>
        <dbReference type="ARBA" id="ARBA00038076"/>
    </source>
</evidence>
<dbReference type="GO" id="GO:0022857">
    <property type="term" value="F:transmembrane transporter activity"/>
    <property type="evidence" value="ECO:0007669"/>
    <property type="project" value="TreeGrafter"/>
</dbReference>